<dbReference type="InterPro" id="IPR050175">
    <property type="entry name" value="Complex_I_Subunit_2"/>
</dbReference>
<feature type="transmembrane region" description="Helical" evidence="18">
    <location>
        <begin position="83"/>
        <end position="105"/>
    </location>
</feature>
<evidence type="ECO:0000256" key="18">
    <source>
        <dbReference type="RuleBase" id="RU003403"/>
    </source>
</evidence>
<keyword evidence="11 18" id="KW-0249">Electron transport</keyword>
<evidence type="ECO:0000256" key="12">
    <source>
        <dbReference type="ARBA" id="ARBA00022989"/>
    </source>
</evidence>
<keyword evidence="6" id="KW-0813">Transport</keyword>
<comment type="function">
    <text evidence="1">Core subunit of the mitochondrial membrane respiratory chain NADH dehydrogenase (Complex I) that is believed to belong to the minimal assembly required for catalysis. Complex I functions in the transfer of electrons from NADH to the respiratory chain. The immediate electron acceptor for the enzyme is believed to be ubiquinone.</text>
</comment>
<dbReference type="Pfam" id="PF00361">
    <property type="entry name" value="Proton_antipo_M"/>
    <property type="match status" value="1"/>
</dbReference>
<keyword evidence="12 18" id="KW-1133">Transmembrane helix</keyword>
<keyword evidence="8 18" id="KW-0812">Transmembrane</keyword>
<keyword evidence="13 18" id="KW-0520">NAD</keyword>
<dbReference type="EC" id="7.1.1.2" evidence="4 18"/>
<evidence type="ECO:0000256" key="7">
    <source>
        <dbReference type="ARBA" id="ARBA00022660"/>
    </source>
</evidence>
<dbReference type="EMBL" id="KX087309">
    <property type="protein sequence ID" value="ARH55064.1"/>
    <property type="molecule type" value="Genomic_DNA"/>
</dbReference>
<dbReference type="GO" id="GO:0006120">
    <property type="term" value="P:mitochondrial electron transport, NADH to ubiquinone"/>
    <property type="evidence" value="ECO:0007669"/>
    <property type="project" value="InterPro"/>
</dbReference>
<keyword evidence="7 18" id="KW-0679">Respiratory chain</keyword>
<name>A0A343C4V8_9COLE</name>
<feature type="transmembrane region" description="Helical" evidence="18">
    <location>
        <begin position="227"/>
        <end position="250"/>
    </location>
</feature>
<evidence type="ECO:0000256" key="8">
    <source>
        <dbReference type="ARBA" id="ARBA00022692"/>
    </source>
</evidence>
<feature type="transmembrane region" description="Helical" evidence="18">
    <location>
        <begin position="141"/>
        <end position="161"/>
    </location>
</feature>
<evidence type="ECO:0000256" key="15">
    <source>
        <dbReference type="ARBA" id="ARBA00023128"/>
    </source>
</evidence>
<comment type="function">
    <text evidence="18">Core subunit of the mitochondrial membrane respiratory chain NADH dehydrogenase (Complex I) which catalyzes electron transfer from NADH through the respiratory chain, using ubiquinone as an electron acceptor. Essential for the catalytic activity and assembly of complex I.</text>
</comment>
<keyword evidence="16 18" id="KW-0472">Membrane</keyword>
<evidence type="ECO:0000256" key="3">
    <source>
        <dbReference type="ARBA" id="ARBA00007012"/>
    </source>
</evidence>
<sequence length="330" mass="38872">MMFFLLVITGSLISISSHTWFGMWMGLEINLLSIIPLMNSSDNLMSSEATLKYFITQALASTILLFSIIFISFKSPFIWNNILLILMVNCSLLTKMGAAPFHFWFPEVMEGLSWLSCMILLTWQKIAPMILIIYNINYPKFFSIIILFGMIVSGIIGLNQISLRKILAYSSINHISWMLSALFYNETLWFWYFSIYTFISVNIIFILNIFNLFFIKQFFMKLNFNSMIKLFFSMNFFSLGGLPPFIGFFPKWVTIQGMIYKNFYMLSFFMVIFTLMTLFYYIRLISSVILLSINELNYQIKFNFKNMWILMSNYINISSLIFCTIFFNFL</sequence>
<reference evidence="20" key="1">
    <citation type="submission" date="2016-04" db="EMBL/GenBank/DDBJ databases">
        <title>Mitochondria of beetle species.</title>
        <authorList>
            <person name="Hunter A."/>
            <person name="Moriniere J."/>
            <person name="Tang P."/>
            <person name="Linard B."/>
            <person name="Crampton-Platt A."/>
            <person name="Vogler A.P."/>
        </authorList>
    </citation>
    <scope>NUCLEOTIDE SEQUENCE</scope>
</reference>
<feature type="transmembrane region" description="Helical" evidence="18">
    <location>
        <begin position="111"/>
        <end position="134"/>
    </location>
</feature>
<evidence type="ECO:0000256" key="14">
    <source>
        <dbReference type="ARBA" id="ARBA00023075"/>
    </source>
</evidence>
<keyword evidence="10 18" id="KW-1278">Translocase</keyword>
<feature type="transmembrane region" description="Helical" evidence="18">
    <location>
        <begin position="262"/>
        <end position="282"/>
    </location>
</feature>
<feature type="transmembrane region" description="Helical" evidence="18">
    <location>
        <begin position="308"/>
        <end position="329"/>
    </location>
</feature>
<evidence type="ECO:0000256" key="1">
    <source>
        <dbReference type="ARBA" id="ARBA00003257"/>
    </source>
</evidence>
<feature type="transmembrane region" description="Helical" evidence="18">
    <location>
        <begin position="53"/>
        <end position="71"/>
    </location>
</feature>
<dbReference type="GO" id="GO:0005743">
    <property type="term" value="C:mitochondrial inner membrane"/>
    <property type="evidence" value="ECO:0007669"/>
    <property type="project" value="UniProtKB-SubCell"/>
</dbReference>
<evidence type="ECO:0000256" key="16">
    <source>
        <dbReference type="ARBA" id="ARBA00023136"/>
    </source>
</evidence>
<feature type="domain" description="NADH:quinone oxidoreductase/Mrp antiporter transmembrane" evidence="19">
    <location>
        <begin position="18"/>
        <end position="277"/>
    </location>
</feature>
<gene>
    <name evidence="20" type="primary">nad2</name>
</gene>
<comment type="catalytic activity">
    <reaction evidence="17 18">
        <text>a ubiquinone + NADH + 5 H(+)(in) = a ubiquinol + NAD(+) + 4 H(+)(out)</text>
        <dbReference type="Rhea" id="RHEA:29091"/>
        <dbReference type="Rhea" id="RHEA-COMP:9565"/>
        <dbReference type="Rhea" id="RHEA-COMP:9566"/>
        <dbReference type="ChEBI" id="CHEBI:15378"/>
        <dbReference type="ChEBI" id="CHEBI:16389"/>
        <dbReference type="ChEBI" id="CHEBI:17976"/>
        <dbReference type="ChEBI" id="CHEBI:57540"/>
        <dbReference type="ChEBI" id="CHEBI:57945"/>
        <dbReference type="EC" id="7.1.1.2"/>
    </reaction>
</comment>
<evidence type="ECO:0000256" key="2">
    <source>
        <dbReference type="ARBA" id="ARBA00004448"/>
    </source>
</evidence>
<evidence type="ECO:0000256" key="10">
    <source>
        <dbReference type="ARBA" id="ARBA00022967"/>
    </source>
</evidence>
<evidence type="ECO:0000313" key="20">
    <source>
        <dbReference type="EMBL" id="ARH55064.1"/>
    </source>
</evidence>
<evidence type="ECO:0000256" key="17">
    <source>
        <dbReference type="ARBA" id="ARBA00049551"/>
    </source>
</evidence>
<keyword evidence="9 18" id="KW-0999">Mitochondrion inner membrane</keyword>
<evidence type="ECO:0000256" key="9">
    <source>
        <dbReference type="ARBA" id="ARBA00022792"/>
    </source>
</evidence>
<keyword evidence="14 18" id="KW-0830">Ubiquinone</keyword>
<feature type="transmembrane region" description="Helical" evidence="18">
    <location>
        <begin position="189"/>
        <end position="215"/>
    </location>
</feature>
<organism evidence="20">
    <name type="scientific">Lordithon exoletus</name>
    <dbReference type="NCBI Taxonomy" id="1588211"/>
    <lineage>
        <taxon>Eukaryota</taxon>
        <taxon>Metazoa</taxon>
        <taxon>Ecdysozoa</taxon>
        <taxon>Arthropoda</taxon>
        <taxon>Hexapoda</taxon>
        <taxon>Insecta</taxon>
        <taxon>Pterygota</taxon>
        <taxon>Neoptera</taxon>
        <taxon>Endopterygota</taxon>
        <taxon>Coleoptera</taxon>
        <taxon>Polyphaga</taxon>
        <taxon>Staphyliniformia</taxon>
        <taxon>Staphylinidae</taxon>
        <taxon>Tachyporinae group</taxon>
        <taxon>Tachyporinae</taxon>
        <taxon>Lordithon</taxon>
    </lineage>
</organism>
<accession>A0A343C4V8</accession>
<keyword evidence="15 18" id="KW-0496">Mitochondrion</keyword>
<dbReference type="GO" id="GO:0008137">
    <property type="term" value="F:NADH dehydrogenase (ubiquinone) activity"/>
    <property type="evidence" value="ECO:0007669"/>
    <property type="project" value="UniProtKB-EC"/>
</dbReference>
<comment type="subcellular location">
    <subcellularLocation>
        <location evidence="2 18">Mitochondrion inner membrane</location>
        <topology evidence="2 18">Multi-pass membrane protein</topology>
    </subcellularLocation>
</comment>
<proteinExistence type="inferred from homology"/>
<protein>
    <recommendedName>
        <fullName evidence="5 18">NADH-ubiquinone oxidoreductase chain 2</fullName>
        <ecNumber evidence="4 18">7.1.1.2</ecNumber>
    </recommendedName>
</protein>
<evidence type="ECO:0000256" key="11">
    <source>
        <dbReference type="ARBA" id="ARBA00022982"/>
    </source>
</evidence>
<evidence type="ECO:0000256" key="13">
    <source>
        <dbReference type="ARBA" id="ARBA00023027"/>
    </source>
</evidence>
<evidence type="ECO:0000256" key="4">
    <source>
        <dbReference type="ARBA" id="ARBA00012944"/>
    </source>
</evidence>
<dbReference type="PANTHER" id="PTHR46552:SF1">
    <property type="entry name" value="NADH-UBIQUINONE OXIDOREDUCTASE CHAIN 2"/>
    <property type="match status" value="1"/>
</dbReference>
<dbReference type="AlphaFoldDB" id="A0A343C4V8"/>
<geneLocation type="mitochondrion" evidence="20"/>
<dbReference type="InterPro" id="IPR001750">
    <property type="entry name" value="ND/Mrp_TM"/>
</dbReference>
<evidence type="ECO:0000259" key="19">
    <source>
        <dbReference type="Pfam" id="PF00361"/>
    </source>
</evidence>
<dbReference type="PRINTS" id="PR01436">
    <property type="entry name" value="NADHDHGNASE2"/>
</dbReference>
<evidence type="ECO:0000256" key="6">
    <source>
        <dbReference type="ARBA" id="ARBA00022448"/>
    </source>
</evidence>
<dbReference type="PANTHER" id="PTHR46552">
    <property type="entry name" value="NADH-UBIQUINONE OXIDOREDUCTASE CHAIN 2"/>
    <property type="match status" value="1"/>
</dbReference>
<dbReference type="InterPro" id="IPR003917">
    <property type="entry name" value="NADH_UbQ_OxRdtase_chain2"/>
</dbReference>
<evidence type="ECO:0000256" key="5">
    <source>
        <dbReference type="ARBA" id="ARBA00021008"/>
    </source>
</evidence>
<comment type="similarity">
    <text evidence="3 18">Belongs to the complex I subunit 2 family.</text>
</comment>